<evidence type="ECO:0000256" key="4">
    <source>
        <dbReference type="ARBA" id="ARBA00023136"/>
    </source>
</evidence>
<dbReference type="PANTHER" id="PTHR19282">
    <property type="entry name" value="TETRASPANIN"/>
    <property type="match status" value="1"/>
</dbReference>
<dbReference type="Pfam" id="PF00335">
    <property type="entry name" value="Tetraspanin"/>
    <property type="match status" value="1"/>
</dbReference>
<organism evidence="6 7">
    <name type="scientific">Paragonimus heterotremus</name>
    <dbReference type="NCBI Taxonomy" id="100268"/>
    <lineage>
        <taxon>Eukaryota</taxon>
        <taxon>Metazoa</taxon>
        <taxon>Spiralia</taxon>
        <taxon>Lophotrochozoa</taxon>
        <taxon>Platyhelminthes</taxon>
        <taxon>Trematoda</taxon>
        <taxon>Digenea</taxon>
        <taxon>Plagiorchiida</taxon>
        <taxon>Troglotremata</taxon>
        <taxon>Troglotrematidae</taxon>
        <taxon>Paragonimus</taxon>
    </lineage>
</organism>
<evidence type="ECO:0000256" key="1">
    <source>
        <dbReference type="ARBA" id="ARBA00004141"/>
    </source>
</evidence>
<evidence type="ECO:0000256" key="3">
    <source>
        <dbReference type="ARBA" id="ARBA00022989"/>
    </source>
</evidence>
<dbReference type="Proteomes" id="UP000748531">
    <property type="component" value="Unassembled WGS sequence"/>
</dbReference>
<feature type="transmembrane region" description="Helical" evidence="5">
    <location>
        <begin position="73"/>
        <end position="98"/>
    </location>
</feature>
<dbReference type="GO" id="GO:0005886">
    <property type="term" value="C:plasma membrane"/>
    <property type="evidence" value="ECO:0007669"/>
    <property type="project" value="TreeGrafter"/>
</dbReference>
<gene>
    <name evidence="6" type="ORF">PHET_00136</name>
</gene>
<dbReference type="PANTHER" id="PTHR19282:SF544">
    <property type="entry name" value="TETRASPANIN"/>
    <property type="match status" value="1"/>
</dbReference>
<dbReference type="AlphaFoldDB" id="A0A8J4SVH5"/>
<dbReference type="SUPFAM" id="SSF48652">
    <property type="entry name" value="Tetraspanin"/>
    <property type="match status" value="1"/>
</dbReference>
<accession>A0A8J4SVH5</accession>
<protein>
    <recommendedName>
        <fullName evidence="8">Tetraspanin</fullName>
    </recommendedName>
</protein>
<name>A0A8J4SVH5_9TREM</name>
<dbReference type="InterPro" id="IPR008952">
    <property type="entry name" value="Tetraspanin_EC2_sf"/>
</dbReference>
<keyword evidence="4 5" id="KW-0472">Membrane</keyword>
<comment type="subcellular location">
    <subcellularLocation>
        <location evidence="1">Membrane</location>
        <topology evidence="1">Multi-pass membrane protein</topology>
    </subcellularLocation>
</comment>
<feature type="transmembrane region" description="Helical" evidence="5">
    <location>
        <begin position="105"/>
        <end position="128"/>
    </location>
</feature>
<sequence>MCSQIAKVLFIIINILVALGALAFTVVGALLAWGQPTLKLILNKAIEQISNQTDPNTRQHIDTAVDRILELGYYPGIAIFVFGLSILCLTVIGFIGACCGIKCMLIVYAIIVGLIFLVHLILIIIYFAKKNVITDAMATFVRTEMDSYVSLESGDAHSISAAFIMQGFLCCGANSSSDFQTSTSFSREDTVKGHKFTGLQYPVACCMQEASSQPDGCPMTFTSNNSYIDRGCIKGMNDDLLVHMDQVVLGSLVLLALTGLLFALAVTLIVTK</sequence>
<evidence type="ECO:0000256" key="2">
    <source>
        <dbReference type="ARBA" id="ARBA00022692"/>
    </source>
</evidence>
<keyword evidence="3 5" id="KW-1133">Transmembrane helix</keyword>
<evidence type="ECO:0000256" key="5">
    <source>
        <dbReference type="SAM" id="Phobius"/>
    </source>
</evidence>
<evidence type="ECO:0000313" key="7">
    <source>
        <dbReference type="Proteomes" id="UP000748531"/>
    </source>
</evidence>
<dbReference type="InterPro" id="IPR018499">
    <property type="entry name" value="Tetraspanin/Peripherin"/>
</dbReference>
<feature type="transmembrane region" description="Helical" evidence="5">
    <location>
        <begin position="9"/>
        <end position="33"/>
    </location>
</feature>
<dbReference type="OrthoDB" id="6134317at2759"/>
<proteinExistence type="predicted"/>
<dbReference type="Gene3D" id="1.10.1450.10">
    <property type="entry name" value="Tetraspanin"/>
    <property type="match status" value="1"/>
</dbReference>
<keyword evidence="7" id="KW-1185">Reference proteome</keyword>
<dbReference type="EMBL" id="LUCH01000031">
    <property type="protein sequence ID" value="KAF5406335.1"/>
    <property type="molecule type" value="Genomic_DNA"/>
</dbReference>
<keyword evidence="2 5" id="KW-0812">Transmembrane</keyword>
<evidence type="ECO:0000313" key="6">
    <source>
        <dbReference type="EMBL" id="KAF5406335.1"/>
    </source>
</evidence>
<feature type="transmembrane region" description="Helical" evidence="5">
    <location>
        <begin position="247"/>
        <end position="270"/>
    </location>
</feature>
<comment type="caution">
    <text evidence="6">The sequence shown here is derived from an EMBL/GenBank/DDBJ whole genome shotgun (WGS) entry which is preliminary data.</text>
</comment>
<evidence type="ECO:0008006" key="8">
    <source>
        <dbReference type="Google" id="ProtNLM"/>
    </source>
</evidence>
<reference evidence="6" key="1">
    <citation type="submission" date="2019-05" db="EMBL/GenBank/DDBJ databases">
        <title>Annotation for the trematode Paragonimus heterotremus.</title>
        <authorList>
            <person name="Choi Y.-J."/>
        </authorList>
    </citation>
    <scope>NUCLEOTIDE SEQUENCE</scope>
    <source>
        <strain evidence="6">LC</strain>
    </source>
</reference>